<protein>
    <recommendedName>
        <fullName evidence="5">Ribulose-phosphate 3-epimerase</fullName>
    </recommendedName>
</protein>
<keyword evidence="1" id="KW-0479">Metal-binding</keyword>
<evidence type="ECO:0000313" key="4">
    <source>
        <dbReference type="Proteomes" id="UP000176544"/>
    </source>
</evidence>
<keyword evidence="2" id="KW-0413">Isomerase</keyword>
<accession>A0A1G1Z8M2</accession>
<dbReference type="InterPro" id="IPR000056">
    <property type="entry name" value="Ribul_P_3_epim-like"/>
</dbReference>
<proteinExistence type="predicted"/>
<evidence type="ECO:0000256" key="1">
    <source>
        <dbReference type="ARBA" id="ARBA00022723"/>
    </source>
</evidence>
<organism evidence="3 4">
    <name type="scientific">Candidatus Colwellbacteria bacterium RIFCSPLOWO2_02_FULL_45_11</name>
    <dbReference type="NCBI Taxonomy" id="1797692"/>
    <lineage>
        <taxon>Bacteria</taxon>
        <taxon>Candidatus Colwelliibacteriota</taxon>
    </lineage>
</organism>
<dbReference type="EMBL" id="MHJA01000022">
    <property type="protein sequence ID" value="OGY60864.1"/>
    <property type="molecule type" value="Genomic_DNA"/>
</dbReference>
<dbReference type="AlphaFoldDB" id="A0A1G1Z8M2"/>
<dbReference type="STRING" id="1797692.A3I33_01540"/>
<name>A0A1G1Z8M2_9BACT</name>
<dbReference type="Gene3D" id="3.20.20.70">
    <property type="entry name" value="Aldolase class I"/>
    <property type="match status" value="1"/>
</dbReference>
<comment type="caution">
    <text evidence="3">The sequence shown here is derived from an EMBL/GenBank/DDBJ whole genome shotgun (WGS) entry which is preliminary data.</text>
</comment>
<evidence type="ECO:0000256" key="2">
    <source>
        <dbReference type="ARBA" id="ARBA00023235"/>
    </source>
</evidence>
<dbReference type="Proteomes" id="UP000176544">
    <property type="component" value="Unassembled WGS sequence"/>
</dbReference>
<dbReference type="InterPro" id="IPR011060">
    <property type="entry name" value="RibuloseP-bd_barrel"/>
</dbReference>
<dbReference type="GO" id="GO:0005975">
    <property type="term" value="P:carbohydrate metabolic process"/>
    <property type="evidence" value="ECO:0007669"/>
    <property type="project" value="InterPro"/>
</dbReference>
<evidence type="ECO:0008006" key="5">
    <source>
        <dbReference type="Google" id="ProtNLM"/>
    </source>
</evidence>
<dbReference type="Pfam" id="PF00834">
    <property type="entry name" value="Ribul_P_3_epim"/>
    <property type="match status" value="1"/>
</dbReference>
<sequence length="207" mass="22851">MVIPSINCPDFKTAKQQIEEAERFSSWIHIDVSDGKFTKTSSWRSSAELKTLSTKLNVEVHLMVLDPEEVAKEWLEAGAKRLIVHVQEMRDPGGLLSLAEKYNADVMLSLDPTQSVEKAIPYTKDFKSLHILTVFPGPSGQSGQPGWAEKIRALREVSPTATIEVDGEMNPENARIAKDAGADVLISGHYIFSSPDPKGAYEKLDSI</sequence>
<evidence type="ECO:0000313" key="3">
    <source>
        <dbReference type="EMBL" id="OGY60864.1"/>
    </source>
</evidence>
<dbReference type="PANTHER" id="PTHR11749">
    <property type="entry name" value="RIBULOSE-5-PHOSPHATE-3-EPIMERASE"/>
    <property type="match status" value="1"/>
</dbReference>
<gene>
    <name evidence="3" type="ORF">A3I33_01540</name>
</gene>
<dbReference type="GO" id="GO:0046872">
    <property type="term" value="F:metal ion binding"/>
    <property type="evidence" value="ECO:0007669"/>
    <property type="project" value="UniProtKB-KW"/>
</dbReference>
<dbReference type="InterPro" id="IPR013785">
    <property type="entry name" value="Aldolase_TIM"/>
</dbReference>
<reference evidence="3 4" key="1">
    <citation type="journal article" date="2016" name="Nat. Commun.">
        <title>Thousands of microbial genomes shed light on interconnected biogeochemical processes in an aquifer system.</title>
        <authorList>
            <person name="Anantharaman K."/>
            <person name="Brown C.T."/>
            <person name="Hug L.A."/>
            <person name="Sharon I."/>
            <person name="Castelle C.J."/>
            <person name="Probst A.J."/>
            <person name="Thomas B.C."/>
            <person name="Singh A."/>
            <person name="Wilkins M.J."/>
            <person name="Karaoz U."/>
            <person name="Brodie E.L."/>
            <person name="Williams K.H."/>
            <person name="Hubbard S.S."/>
            <person name="Banfield J.F."/>
        </authorList>
    </citation>
    <scope>NUCLEOTIDE SEQUENCE [LARGE SCALE GENOMIC DNA]</scope>
</reference>
<dbReference type="GO" id="GO:0016857">
    <property type="term" value="F:racemase and epimerase activity, acting on carbohydrates and derivatives"/>
    <property type="evidence" value="ECO:0007669"/>
    <property type="project" value="InterPro"/>
</dbReference>
<dbReference type="SUPFAM" id="SSF51366">
    <property type="entry name" value="Ribulose-phoshate binding barrel"/>
    <property type="match status" value="1"/>
</dbReference>